<dbReference type="AlphaFoldDB" id="A0A9P6ISR7"/>
<keyword evidence="2" id="KW-1185">Reference proteome</keyword>
<sequence length="98" mass="11132">AVYYVDPAATKEYAEMFNRVIERQLMLLMGARASGKTTRLYRLGSQLADEGYRCLLLRSNCNTIKTIATSDDFLSAFDHHAWSSGEKIVIIIDEFDHP</sequence>
<dbReference type="Proteomes" id="UP000749646">
    <property type="component" value="Unassembled WGS sequence"/>
</dbReference>
<dbReference type="InterPro" id="IPR027417">
    <property type="entry name" value="P-loop_NTPase"/>
</dbReference>
<dbReference type="Gene3D" id="3.40.50.300">
    <property type="entry name" value="P-loop containing nucleotide triphosphate hydrolases"/>
    <property type="match status" value="1"/>
</dbReference>
<reference evidence="1" key="1">
    <citation type="journal article" date="2020" name="Fungal Divers.">
        <title>Resolving the Mortierellaceae phylogeny through synthesis of multi-gene phylogenetics and phylogenomics.</title>
        <authorList>
            <person name="Vandepol N."/>
            <person name="Liber J."/>
            <person name="Desiro A."/>
            <person name="Na H."/>
            <person name="Kennedy M."/>
            <person name="Barry K."/>
            <person name="Grigoriev I.V."/>
            <person name="Miller A.N."/>
            <person name="O'Donnell K."/>
            <person name="Stajich J.E."/>
            <person name="Bonito G."/>
        </authorList>
    </citation>
    <scope>NUCLEOTIDE SEQUENCE</scope>
    <source>
        <strain evidence="1">MES-2147</strain>
    </source>
</reference>
<accession>A0A9P6ISR7</accession>
<dbReference type="EMBL" id="JAAAHW010007750">
    <property type="protein sequence ID" value="KAF9946482.1"/>
    <property type="molecule type" value="Genomic_DNA"/>
</dbReference>
<organism evidence="1 2">
    <name type="scientific">Modicella reniformis</name>
    <dbReference type="NCBI Taxonomy" id="1440133"/>
    <lineage>
        <taxon>Eukaryota</taxon>
        <taxon>Fungi</taxon>
        <taxon>Fungi incertae sedis</taxon>
        <taxon>Mucoromycota</taxon>
        <taxon>Mortierellomycotina</taxon>
        <taxon>Mortierellomycetes</taxon>
        <taxon>Mortierellales</taxon>
        <taxon>Mortierellaceae</taxon>
        <taxon>Modicella</taxon>
    </lineage>
</organism>
<proteinExistence type="predicted"/>
<protein>
    <submittedName>
        <fullName evidence="1">Uncharacterized protein</fullName>
    </submittedName>
</protein>
<dbReference type="SUPFAM" id="SSF52540">
    <property type="entry name" value="P-loop containing nucleoside triphosphate hydrolases"/>
    <property type="match status" value="1"/>
</dbReference>
<dbReference type="OrthoDB" id="2439485at2759"/>
<gene>
    <name evidence="1" type="ORF">BGZ65_009666</name>
</gene>
<evidence type="ECO:0000313" key="2">
    <source>
        <dbReference type="Proteomes" id="UP000749646"/>
    </source>
</evidence>
<comment type="caution">
    <text evidence="1">The sequence shown here is derived from an EMBL/GenBank/DDBJ whole genome shotgun (WGS) entry which is preliminary data.</text>
</comment>
<evidence type="ECO:0000313" key="1">
    <source>
        <dbReference type="EMBL" id="KAF9946482.1"/>
    </source>
</evidence>
<name>A0A9P6ISR7_9FUNG</name>
<feature type="non-terminal residue" evidence="1">
    <location>
        <position position="98"/>
    </location>
</feature>